<dbReference type="SUPFAM" id="SSF51126">
    <property type="entry name" value="Pectin lyase-like"/>
    <property type="match status" value="2"/>
</dbReference>
<keyword evidence="1" id="KW-0812">Transmembrane</keyword>
<feature type="transmembrane region" description="Helical" evidence="1">
    <location>
        <begin position="2343"/>
        <end position="2366"/>
    </location>
</feature>
<feature type="domain" description="Serine-threonine/tyrosine-protein kinase catalytic" evidence="2">
    <location>
        <begin position="2526"/>
        <end position="2634"/>
    </location>
</feature>
<keyword evidence="1" id="KW-1133">Transmembrane helix</keyword>
<keyword evidence="4" id="KW-1185">Reference proteome</keyword>
<dbReference type="InterPro" id="IPR001245">
    <property type="entry name" value="Ser-Thr/Tyr_kinase_cat_dom"/>
</dbReference>
<accession>A0ABQ9XT25</accession>
<dbReference type="Proteomes" id="UP001281761">
    <property type="component" value="Unassembled WGS sequence"/>
</dbReference>
<evidence type="ECO:0000256" key="1">
    <source>
        <dbReference type="SAM" id="Phobius"/>
    </source>
</evidence>
<sequence length="2658" mass="284176">MMLGTTVLIGCSTNCVHNQFYETIFPNINERGRFLFQNSTFTAGTTKYSGQAFEDTNKTDLVLTEAILEIVSCNFTNCIGVFSSAEEPSGGAFVYTPVGTTSLTVKSSTFDKCRSNANGGGFSYYSDSGTARIESSHFLECSCQSDGGGLRFSRTIKGEVVLCNFTECSCLGYGAAVTFLIFGTPPAIVTQSRFISCFGGAEGAIHQNFQGTPQSVTISHNFFHRCSKHENGTLTYCTCVRVVHNSPLTVMDNTFEECDLNENNAVMLITSVTLSSYTVSGNTYTDMIPSSTSSNDVHFPILVSQSQVLKNGVVFDEFGCRSSSDLAFSNKLEGIPYVLNTVSSKSMTFTIHSGFVDETLLLVSGHSDLRISEAITFDFSSSVNVRFGDLSGQSVLNINSCPIIAPTAVLTTHLFSVADSTLLITGLAFTNFKFASAHLFDITGESTFTLTSTTFSGVTAEVPHDAHDEMAEPEITRILRVQGPSTVDLKQVTVQDSLWTRFAWIGGHADQLVRADDCVFQRLTLTSAGGCFVFMEEQGTLELTNSRFEELTSHRSGVVVFSNKTKNVLKVTSCQFTDLNSAQMCSAIRMLKFSITTVKKCSFTNCQSRGAIGVMAVWHTSSTNEISDCVFDSCASTASYGASLELDSTSVILKNVVFIDCQSNERSVVIIRSAHKNQVLQNITFIGCSTETEEADVDLWSAKDQALLSTTDVYSTSHMPHYSRQFEDGDVVPFPKWKVGVDGEDTRLCAIVDRICQTVPFVVSQCTAENTKRTKTEMQTMTLLDASLSIDALNIGNKSITIRGEKDENQLRTSFSPLPSVSSAFFIVQNGRLGFSDLKLIPFASGSFVSADSSDVSLSGCVVDGSVLGSTQLTFPFISTTGNSLSISDSTFTAFRLSGTTLISTAPSSLSISDSTFSSIKSEGTDGSALHVTLASNAEASSLSVNAEFTDCSCGEGQKGQALFVNGYSFASLLSPSNWVQTTSFLSVPDDDALLWGNDLAETSSSLFSSITLLYYLIPYNLTKVFAGSVGRDEAGCGRQHLPCPVLSTALSHLQTDTAVTLVFVEDWTLADAITFCTTSTTLTSSPTNLAVECRANSHLSVTSASLTLAALTFTALNNPRSTSFLSVSGDGSLIIQSCLFSDFTSSKSGSVLSATLSESASLSVEHSTFSSCHSDEHGGVAHLKMDGGSFTFDADSSFDSCTSQKKGAILFVEASDLSLVVTKESLAFLPHPLGTIKPQDLSLYTGINTGKPDDVVPLILYFADIGSTGFASGDGKDVALCGFDIYPCSSLTAVQSMLEENGTKLEGQLKPLTIELTGTVSLTQLFTCGAHDLTIVKNCLSLTGAGQLKSSLLSSLTLSSLHMVFGSMTSTTALLVSDGTVTVDACSFGDVPANIPITLGTVLSGSLVWKGTNSLNVESLQTPLFVISGGFFTLQPDSVSFGFTTPLVSAKSLLSHTGGLIQLNTIDFENITKSTGDGSVISAALSSGSQTIQQSEFVSCSTSSGNGGALSVSLSAAASLTIKSTSFRRCSSSLNGGALHVDITALTTGTLNLSGVSFGSGEEVNVVGDGGEGVNVFVVGRDFESSLAKIILPAVTDSTESSLFWGKDMNNPFSSSLLVYLLPIKNSAIVGSAKAKDIDHCGHFGVGCVSIDKAFSRISSSSESSHTINVHSDASLSGGISPTALTTLTVQSTIDRKLITVSSQAKFTAVDGSLILRSLSFACPEQSFAHSLIMLSSSTQSITLSSCAFSDFTLASHPLVEHSDGRLDISSSTFSAITRQFGNGAVMSSIMKDSMTLAIDTVTLTNPSSTSGACDGIFVSFDSFENGPEQTAFNLTKLTFIHTSQSNTIAIPQFLSITGKNLSHWIKTGDPRFTWTNTDVADEMVWAEDIHSDIALESSLLFYLKAGEGAIGVDSHGYRISKCGYFSVWCDSIEYGLSRQTMQGTTEMNVIDSIGVEKKLELTSTLHLNGYQTTSALIFDTSGQFALSRPVFFSFSHICLTITPSHTAATLFALQTGNLELTQCSLKSSEAIKTSLVHQTGGDLDVAKLSLTRMTFTATLFSIEAFDTAQFRTVNVQGCSMAEFLRVESNSSESDVDLIDCMFDGHRAESEEGGEVCTWTAGLLNFSNCNTTITTSTFSNLAQGAIFTNGGMLALHGCAFETNSASNTTFPSANRNVFCTGNGNVSISSLSSGDGESTPSHWISSDTCHVTKAGQNMTAPLFVPTLSSSSSTTLNKKDGKYTIQVVGTTLIPCGLFLDVFEKNKDTVGNSHPINLALSSTSFTETSIQLVVPSSELSSKLSSHPAWHARLLFGDNVVTETSFLVKVSAADERKALMTQAMKWWLPIVIAVSVLLALFIVIVCLLVRRRRKKQEEGKTKLLANAELNTIDELKTDIVLDENPVMDDWTSARMVEGDKRNPFPAPTEENINDAKQPTAEYVFGMHIAGVAPGVQSDAFEGVLSVDRRDTLYARLHGSQNPAEINRADVQRLPFADVLKHFSPHWVLFDQLGEVFIRTRETEEDRTDTTRQTKAKLGSDNLRWSAPEVAEDGTDARTSVDPHKTAVFSLGLVLWEIETGLVPFGEMDAINAQRQAGLGIFPNMQKVKDEALAELILTCLNPVASERPTLADVEKKLDGILSEPALAPAHQPIQAQDTNGG</sequence>
<dbReference type="InterPro" id="IPR011050">
    <property type="entry name" value="Pectin_lyase_fold/virulence"/>
</dbReference>
<proteinExistence type="predicted"/>
<dbReference type="SUPFAM" id="SSF56112">
    <property type="entry name" value="Protein kinase-like (PK-like)"/>
    <property type="match status" value="1"/>
</dbReference>
<name>A0ABQ9XT25_9EUKA</name>
<dbReference type="Gene3D" id="1.10.510.10">
    <property type="entry name" value="Transferase(Phosphotransferase) domain 1"/>
    <property type="match status" value="1"/>
</dbReference>
<evidence type="ECO:0000259" key="2">
    <source>
        <dbReference type="Pfam" id="PF07714"/>
    </source>
</evidence>
<dbReference type="Pfam" id="PF07714">
    <property type="entry name" value="PK_Tyr_Ser-Thr"/>
    <property type="match status" value="1"/>
</dbReference>
<gene>
    <name evidence="3" type="ORF">BLNAU_10583</name>
</gene>
<protein>
    <recommendedName>
        <fullName evidence="2">Serine-threonine/tyrosine-protein kinase catalytic domain-containing protein</fullName>
    </recommendedName>
</protein>
<evidence type="ECO:0000313" key="3">
    <source>
        <dbReference type="EMBL" id="KAK2954415.1"/>
    </source>
</evidence>
<dbReference type="InterPro" id="IPR011009">
    <property type="entry name" value="Kinase-like_dom_sf"/>
</dbReference>
<comment type="caution">
    <text evidence="3">The sequence shown here is derived from an EMBL/GenBank/DDBJ whole genome shotgun (WGS) entry which is preliminary data.</text>
</comment>
<organism evidence="3 4">
    <name type="scientific">Blattamonas nauphoetae</name>
    <dbReference type="NCBI Taxonomy" id="2049346"/>
    <lineage>
        <taxon>Eukaryota</taxon>
        <taxon>Metamonada</taxon>
        <taxon>Preaxostyla</taxon>
        <taxon>Oxymonadida</taxon>
        <taxon>Blattamonas</taxon>
    </lineage>
</organism>
<keyword evidence="1" id="KW-0472">Membrane</keyword>
<reference evidence="3 4" key="1">
    <citation type="journal article" date="2022" name="bioRxiv">
        <title>Genomics of Preaxostyla Flagellates Illuminates Evolutionary Transitions and the Path Towards Mitochondrial Loss.</title>
        <authorList>
            <person name="Novak L.V.F."/>
            <person name="Treitli S.C."/>
            <person name="Pyrih J."/>
            <person name="Halakuc P."/>
            <person name="Pipaliya S.V."/>
            <person name="Vacek V."/>
            <person name="Brzon O."/>
            <person name="Soukal P."/>
            <person name="Eme L."/>
            <person name="Dacks J.B."/>
            <person name="Karnkowska A."/>
            <person name="Elias M."/>
            <person name="Hampl V."/>
        </authorList>
    </citation>
    <scope>NUCLEOTIDE SEQUENCE [LARGE SCALE GENOMIC DNA]</scope>
    <source>
        <strain evidence="3">NAU3</strain>
        <tissue evidence="3">Gut</tissue>
    </source>
</reference>
<evidence type="ECO:0000313" key="4">
    <source>
        <dbReference type="Proteomes" id="UP001281761"/>
    </source>
</evidence>
<dbReference type="EMBL" id="JARBJD010000078">
    <property type="protein sequence ID" value="KAK2954415.1"/>
    <property type="molecule type" value="Genomic_DNA"/>
</dbReference>